<dbReference type="RefSeq" id="WP_146843018.1">
    <property type="nucleotide sequence ID" value="NZ_BJWG01000008.1"/>
</dbReference>
<dbReference type="EMBL" id="BJWG01000008">
    <property type="protein sequence ID" value="GEL95377.1"/>
    <property type="molecule type" value="Genomic_DNA"/>
</dbReference>
<comment type="caution">
    <text evidence="1">The sequence shown here is derived from an EMBL/GenBank/DDBJ whole genome shotgun (WGS) entry which is preliminary data.</text>
</comment>
<keyword evidence="2" id="KW-1185">Reference proteome</keyword>
<accession>A0A511JBL5</accession>
<gene>
    <name evidence="1" type="ORF">CCO02nite_20350</name>
</gene>
<evidence type="ECO:0000313" key="1">
    <source>
        <dbReference type="EMBL" id="GEL95377.1"/>
    </source>
</evidence>
<evidence type="ECO:0000313" key="2">
    <source>
        <dbReference type="Proteomes" id="UP000321720"/>
    </source>
</evidence>
<reference evidence="1 2" key="1">
    <citation type="submission" date="2019-07" db="EMBL/GenBank/DDBJ databases">
        <title>Whole genome shotgun sequence of Cellulomonas composti NBRC 100758.</title>
        <authorList>
            <person name="Hosoyama A."/>
            <person name="Uohara A."/>
            <person name="Ohji S."/>
            <person name="Ichikawa N."/>
        </authorList>
    </citation>
    <scope>NUCLEOTIDE SEQUENCE [LARGE SCALE GENOMIC DNA]</scope>
    <source>
        <strain evidence="1 2">NBRC 100758</strain>
    </source>
</reference>
<sequence length="71" mass="7712">MTAPEQTPGVFAAEALAKHDDDCEAEFIPGPYAWTPCRCFERHALRQLIQAAHQAAQVAALWQDETGEGGS</sequence>
<proteinExistence type="predicted"/>
<protein>
    <submittedName>
        <fullName evidence="1">Uncharacterized protein</fullName>
    </submittedName>
</protein>
<dbReference type="Proteomes" id="UP000321720">
    <property type="component" value="Unassembled WGS sequence"/>
</dbReference>
<name>A0A511JBL5_9CELL</name>
<dbReference type="AlphaFoldDB" id="A0A511JBL5"/>
<organism evidence="1 2">
    <name type="scientific">Cellulomonas composti</name>
    <dbReference type="NCBI Taxonomy" id="266130"/>
    <lineage>
        <taxon>Bacteria</taxon>
        <taxon>Bacillati</taxon>
        <taxon>Actinomycetota</taxon>
        <taxon>Actinomycetes</taxon>
        <taxon>Micrococcales</taxon>
        <taxon>Cellulomonadaceae</taxon>
        <taxon>Cellulomonas</taxon>
    </lineage>
</organism>